<comment type="caution">
    <text evidence="1">The sequence shown here is derived from an EMBL/GenBank/DDBJ whole genome shotgun (WGS) entry which is preliminary data.</text>
</comment>
<evidence type="ECO:0000313" key="1">
    <source>
        <dbReference type="EMBL" id="RGK38975.1"/>
    </source>
</evidence>
<accession>A0A3E4LNT1</accession>
<dbReference type="Proteomes" id="UP000260793">
    <property type="component" value="Unassembled WGS sequence"/>
</dbReference>
<dbReference type="EMBL" id="QRMI01000040">
    <property type="protein sequence ID" value="RHJ58081.1"/>
    <property type="molecule type" value="Genomic_DNA"/>
</dbReference>
<organism evidence="1 3">
    <name type="scientific">[Ruminococcus] lactaris</name>
    <dbReference type="NCBI Taxonomy" id="46228"/>
    <lineage>
        <taxon>Bacteria</taxon>
        <taxon>Bacillati</taxon>
        <taxon>Bacillota</taxon>
        <taxon>Clostridia</taxon>
        <taxon>Lachnospirales</taxon>
        <taxon>Lachnospiraceae</taxon>
        <taxon>Mediterraneibacter</taxon>
    </lineage>
</organism>
<protein>
    <submittedName>
        <fullName evidence="1">Uncharacterized protein</fullName>
    </submittedName>
</protein>
<dbReference type="EMBL" id="QSQN01000022">
    <property type="protein sequence ID" value="RGK38975.1"/>
    <property type="molecule type" value="Genomic_DNA"/>
</dbReference>
<evidence type="ECO:0000313" key="3">
    <source>
        <dbReference type="Proteomes" id="UP000260793"/>
    </source>
</evidence>
<dbReference type="AlphaFoldDB" id="A0A3E4LNT1"/>
<name>A0A3E4LNT1_9FIRM</name>
<evidence type="ECO:0000313" key="4">
    <source>
        <dbReference type="Proteomes" id="UP000285832"/>
    </source>
</evidence>
<sequence length="322" mass="37987">MHIRNRISDIKKIRCNACQDYLKMVAVEDWKNQLYEKTQIAVKYSPAKYKPAYKIMRTRGIENYEIDDMDVTFISEVIHKCSYIFPSKVETRKAIEQLTEDRNVNGHSDENEECEELYRYAFLSLTNLQRFIDTVDEWETDIPDEIRLEYRQRYSAEIIEMQKSIDEERIDQVQRTKDMDKDIQRILSSDDRLKTWCDVIKIYMDRSFVIDHNIELYQEFILRASNAGIIHAHGQAADYYLNTDKNCDEAEKRMRLLMEDKDNLSAGDVHSIMSAISMYMIRGNVLSDGLEDVVVTLINWGYPIEKDSTGVYVMLSKREKSL</sequence>
<reference evidence="3 4" key="1">
    <citation type="submission" date="2018-08" db="EMBL/GenBank/DDBJ databases">
        <title>A genome reference for cultivated species of the human gut microbiota.</title>
        <authorList>
            <person name="Zou Y."/>
            <person name="Xue W."/>
            <person name="Luo G."/>
        </authorList>
    </citation>
    <scope>NUCLEOTIDE SEQUENCE [LARGE SCALE GENOMIC DNA]</scope>
    <source>
        <strain evidence="2 4">AM09-9</strain>
        <strain evidence="1 3">TF11-7</strain>
    </source>
</reference>
<evidence type="ECO:0000313" key="2">
    <source>
        <dbReference type="EMBL" id="RHJ58081.1"/>
    </source>
</evidence>
<gene>
    <name evidence="2" type="ORF">DW116_12095</name>
    <name evidence="1" type="ORF">DXD17_09045</name>
</gene>
<dbReference type="Proteomes" id="UP000285832">
    <property type="component" value="Unassembled WGS sequence"/>
</dbReference>
<proteinExistence type="predicted"/>